<evidence type="ECO:0000313" key="4">
    <source>
        <dbReference type="Proteomes" id="UP001054945"/>
    </source>
</evidence>
<feature type="domain" description="MATH" evidence="2">
    <location>
        <begin position="11"/>
        <end position="137"/>
    </location>
</feature>
<dbReference type="CDD" id="cd18186">
    <property type="entry name" value="BTB_POZ_ZBTB_KLHL-like"/>
    <property type="match status" value="1"/>
</dbReference>
<dbReference type="CDD" id="cd00121">
    <property type="entry name" value="MATH"/>
    <property type="match status" value="1"/>
</dbReference>
<gene>
    <name evidence="3" type="primary">spoplb</name>
    <name evidence="3" type="ORF">CEXT_305621</name>
</gene>
<dbReference type="EMBL" id="BPLR01019906">
    <property type="protein sequence ID" value="GIX73029.1"/>
    <property type="molecule type" value="Genomic_DNA"/>
</dbReference>
<dbReference type="Gene3D" id="3.30.710.10">
    <property type="entry name" value="Potassium Channel Kv1.1, Chain A"/>
    <property type="match status" value="1"/>
</dbReference>
<dbReference type="Pfam" id="PF22486">
    <property type="entry name" value="MATH_2"/>
    <property type="match status" value="1"/>
</dbReference>
<reference evidence="3 4" key="1">
    <citation type="submission" date="2021-06" db="EMBL/GenBank/DDBJ databases">
        <title>Caerostris extrusa draft genome.</title>
        <authorList>
            <person name="Kono N."/>
            <person name="Arakawa K."/>
        </authorList>
    </citation>
    <scope>NUCLEOTIDE SEQUENCE [LARGE SCALE GENOMIC DNA]</scope>
</reference>
<sequence length="542" mass="61630">MSDSGETEKNGAFFLWKIENYSFGWNTENKIRSPTFSIRPFTNFNFCMFLYNKENYNEKKAMCCSLIFSSGNESSKKLEYSLSFLNANGFPEESLDTSSDFSENRCGNRLYVSLDELFIRRRKAFLPRDTLTLRCHVKRINSEVPAFIRSTALTRIGVERNLFTWNLSDFSSLRKGQKREIAVKSLGGKFSPLTLKLSIVGGPISEERIQIAVHRAASSAVNFYKLKISLLNNEKKSIVTIEDEFLFEYDNSKIWFLTPLIKISKLYAVKDQLLRNDVLSLKCESSNSFGVVSNLIEVVERGSDFLQDFGICNGTQYSCESLKDVMEQLLNEKTSCDVILRVGSAEFPAHKAILATRSPVFKAMFTCDMQETARNAVDISDLDADTVKRMLLYVYTDTLDHPEGDSVEKLYFAADKYEILCLKKKCALLLESDLRESNACRILLLADRHQDEYLKEAVCSFISKFRSCILLSEEWKSFNEGHSQLAIQVLHYIHLQRLQLILDGEKINNSTAKCLQTIKTKVGCPGTGVLTTVENEEIGAQK</sequence>
<dbReference type="SUPFAM" id="SSF49599">
    <property type="entry name" value="TRAF domain-like"/>
    <property type="match status" value="1"/>
</dbReference>
<name>A0AAV4MKE5_CAEEX</name>
<proteinExistence type="predicted"/>
<dbReference type="SMART" id="SM00225">
    <property type="entry name" value="BTB"/>
    <property type="match status" value="1"/>
</dbReference>
<accession>A0AAV4MKE5</accession>
<dbReference type="InterPro" id="IPR011333">
    <property type="entry name" value="SKP1/BTB/POZ_sf"/>
</dbReference>
<dbReference type="AlphaFoldDB" id="A0AAV4MKE5"/>
<dbReference type="InterPro" id="IPR002083">
    <property type="entry name" value="MATH/TRAF_dom"/>
</dbReference>
<dbReference type="InterPro" id="IPR000210">
    <property type="entry name" value="BTB/POZ_dom"/>
</dbReference>
<dbReference type="InterPro" id="IPR008974">
    <property type="entry name" value="TRAF-like"/>
</dbReference>
<feature type="domain" description="BTB" evidence="1">
    <location>
        <begin position="336"/>
        <end position="403"/>
    </location>
</feature>
<evidence type="ECO:0000259" key="1">
    <source>
        <dbReference type="PROSITE" id="PS50097"/>
    </source>
</evidence>
<dbReference type="SUPFAM" id="SSF54695">
    <property type="entry name" value="POZ domain"/>
    <property type="match status" value="1"/>
</dbReference>
<dbReference type="Pfam" id="PF00651">
    <property type="entry name" value="BTB"/>
    <property type="match status" value="1"/>
</dbReference>
<dbReference type="Gene3D" id="1.25.40.420">
    <property type="match status" value="1"/>
</dbReference>
<keyword evidence="4" id="KW-1185">Reference proteome</keyword>
<dbReference type="Proteomes" id="UP001054945">
    <property type="component" value="Unassembled WGS sequence"/>
</dbReference>
<organism evidence="3 4">
    <name type="scientific">Caerostris extrusa</name>
    <name type="common">Bark spider</name>
    <name type="synonym">Caerostris bankana</name>
    <dbReference type="NCBI Taxonomy" id="172846"/>
    <lineage>
        <taxon>Eukaryota</taxon>
        <taxon>Metazoa</taxon>
        <taxon>Ecdysozoa</taxon>
        <taxon>Arthropoda</taxon>
        <taxon>Chelicerata</taxon>
        <taxon>Arachnida</taxon>
        <taxon>Araneae</taxon>
        <taxon>Araneomorphae</taxon>
        <taxon>Entelegynae</taxon>
        <taxon>Araneoidea</taxon>
        <taxon>Araneidae</taxon>
        <taxon>Caerostris</taxon>
    </lineage>
</organism>
<comment type="caution">
    <text evidence="3">The sequence shown here is derived from an EMBL/GenBank/DDBJ whole genome shotgun (WGS) entry which is preliminary data.</text>
</comment>
<dbReference type="Gene3D" id="2.60.210.10">
    <property type="entry name" value="Apoptosis, Tumor Necrosis Factor Receptor Associated Protein 2, Chain A"/>
    <property type="match status" value="2"/>
</dbReference>
<dbReference type="PANTHER" id="PTHR24413">
    <property type="entry name" value="SPECKLE-TYPE POZ PROTEIN"/>
    <property type="match status" value="1"/>
</dbReference>
<evidence type="ECO:0000313" key="3">
    <source>
        <dbReference type="EMBL" id="GIX73029.1"/>
    </source>
</evidence>
<dbReference type="PROSITE" id="PS50144">
    <property type="entry name" value="MATH"/>
    <property type="match status" value="1"/>
</dbReference>
<protein>
    <submittedName>
        <fullName evidence="3">Speckle-type POZ protein-like B</fullName>
    </submittedName>
</protein>
<dbReference type="GO" id="GO:0030163">
    <property type="term" value="P:protein catabolic process"/>
    <property type="evidence" value="ECO:0007669"/>
    <property type="project" value="UniProtKB-ARBA"/>
</dbReference>
<evidence type="ECO:0000259" key="2">
    <source>
        <dbReference type="PROSITE" id="PS50144"/>
    </source>
</evidence>
<dbReference type="PROSITE" id="PS50097">
    <property type="entry name" value="BTB"/>
    <property type="match status" value="1"/>
</dbReference>